<reference evidence="1" key="1">
    <citation type="journal article" date="2023" name="G3 (Bethesda)">
        <title>A reference genome for the long-term kleptoplast-retaining sea slug Elysia crispata morphotype clarki.</title>
        <authorList>
            <person name="Eastman K.E."/>
            <person name="Pendleton A.L."/>
            <person name="Shaikh M.A."/>
            <person name="Suttiyut T."/>
            <person name="Ogas R."/>
            <person name="Tomko P."/>
            <person name="Gavelis G."/>
            <person name="Widhalm J.R."/>
            <person name="Wisecaver J.H."/>
        </authorList>
    </citation>
    <scope>NUCLEOTIDE SEQUENCE</scope>
    <source>
        <strain evidence="1">ECLA1</strain>
    </source>
</reference>
<name>A0AAE1A0L7_9GAST</name>
<evidence type="ECO:0000313" key="2">
    <source>
        <dbReference type="Proteomes" id="UP001283361"/>
    </source>
</evidence>
<dbReference type="Proteomes" id="UP001283361">
    <property type="component" value="Unassembled WGS sequence"/>
</dbReference>
<organism evidence="1 2">
    <name type="scientific">Elysia crispata</name>
    <name type="common">lettuce slug</name>
    <dbReference type="NCBI Taxonomy" id="231223"/>
    <lineage>
        <taxon>Eukaryota</taxon>
        <taxon>Metazoa</taxon>
        <taxon>Spiralia</taxon>
        <taxon>Lophotrochozoa</taxon>
        <taxon>Mollusca</taxon>
        <taxon>Gastropoda</taxon>
        <taxon>Heterobranchia</taxon>
        <taxon>Euthyneura</taxon>
        <taxon>Panpulmonata</taxon>
        <taxon>Sacoglossa</taxon>
        <taxon>Placobranchoidea</taxon>
        <taxon>Plakobranchidae</taxon>
        <taxon>Elysia</taxon>
    </lineage>
</organism>
<sequence length="484" mass="54305">MFTLFYYKRQTYVIRASQCHCAPGSVEKLRDAILAGATARVLWARYHVPEGSTGSSSRLYALDTVQVKAHETGLVGYAYSYQATIYSPPMWTLIRVDTSGVVEEILANGTTAVTPDASLKWIVLERERTCFQPEPLSDGPLLPNPAFSVIDNRHMGMVSDVISVLQIGSTMSMISYNTNPDTLAIAYPCHAAALLDSEKTLQGISTWVPGDVDSHMPLRVQNFDFRGDQEFEMYSNLYSENQSFAFDFTVKLNRTDVFLDPCWELALTVNHGGDVLEGSVQKLLASIQSGSRLLLLLQNYTLEILLEVETVTVFNNSHVIATSKMGWTEDQGRTWQEVNLASDGSWIVNNVKTFYEGYGQFYTDKTLRPFRYTMRDGFESEGTWIEAWERVNSGLLPRAMVEVGDQQLYLELETARVASTVWSSYFLSYREPVGGGFSVYVIGMEGYFRADVGLYRSHGANLIPDSSMYDAITLFFEEQPESDA</sequence>
<evidence type="ECO:0000313" key="1">
    <source>
        <dbReference type="EMBL" id="KAK3779045.1"/>
    </source>
</evidence>
<comment type="caution">
    <text evidence="1">The sequence shown here is derived from an EMBL/GenBank/DDBJ whole genome shotgun (WGS) entry which is preliminary data.</text>
</comment>
<accession>A0AAE1A0L7</accession>
<protein>
    <submittedName>
        <fullName evidence="1">Uncharacterized protein</fullName>
    </submittedName>
</protein>
<proteinExistence type="predicted"/>
<dbReference type="EMBL" id="JAWDGP010002889">
    <property type="protein sequence ID" value="KAK3779045.1"/>
    <property type="molecule type" value="Genomic_DNA"/>
</dbReference>
<gene>
    <name evidence="1" type="ORF">RRG08_016593</name>
</gene>
<dbReference type="AlphaFoldDB" id="A0AAE1A0L7"/>
<keyword evidence="2" id="KW-1185">Reference proteome</keyword>